<dbReference type="PROSITE" id="PS50800">
    <property type="entry name" value="SAP"/>
    <property type="match status" value="1"/>
</dbReference>
<evidence type="ECO:0000259" key="2">
    <source>
        <dbReference type="PROSITE" id="PS50800"/>
    </source>
</evidence>
<proteinExistence type="predicted"/>
<dbReference type="Proteomes" id="UP000054270">
    <property type="component" value="Unassembled WGS sequence"/>
</dbReference>
<dbReference type="InterPro" id="IPR003034">
    <property type="entry name" value="SAP_dom"/>
</dbReference>
<feature type="region of interest" description="Disordered" evidence="1">
    <location>
        <begin position="232"/>
        <end position="274"/>
    </location>
</feature>
<feature type="compositionally biased region" description="Polar residues" evidence="1">
    <location>
        <begin position="245"/>
        <end position="254"/>
    </location>
</feature>
<feature type="domain" description="SAP" evidence="2">
    <location>
        <begin position="58"/>
        <end position="92"/>
    </location>
</feature>
<dbReference type="PANTHER" id="PTHR46579:SF1">
    <property type="entry name" value="F5_8 TYPE C DOMAIN-CONTAINING PROTEIN"/>
    <property type="match status" value="1"/>
</dbReference>
<protein>
    <recommendedName>
        <fullName evidence="2">SAP domain-containing protein</fullName>
    </recommendedName>
</protein>
<dbReference type="PANTHER" id="PTHR46579">
    <property type="entry name" value="F5/8 TYPE C DOMAIN-CONTAINING PROTEIN-RELATED"/>
    <property type="match status" value="1"/>
</dbReference>
<feature type="compositionally biased region" description="Basic and acidic residues" evidence="1">
    <location>
        <begin position="232"/>
        <end position="244"/>
    </location>
</feature>
<reference evidence="4" key="1">
    <citation type="submission" date="2014-04" db="EMBL/GenBank/DDBJ databases">
        <title>Evolutionary Origins and Diversification of the Mycorrhizal Mutualists.</title>
        <authorList>
            <consortium name="DOE Joint Genome Institute"/>
            <consortium name="Mycorrhizal Genomics Consortium"/>
            <person name="Kohler A."/>
            <person name="Kuo A."/>
            <person name="Nagy L.G."/>
            <person name="Floudas D."/>
            <person name="Copeland A."/>
            <person name="Barry K.W."/>
            <person name="Cichocki N."/>
            <person name="Veneault-Fourrey C."/>
            <person name="LaButti K."/>
            <person name="Lindquist E.A."/>
            <person name="Lipzen A."/>
            <person name="Lundell T."/>
            <person name="Morin E."/>
            <person name="Murat C."/>
            <person name="Riley R."/>
            <person name="Ohm R."/>
            <person name="Sun H."/>
            <person name="Tunlid A."/>
            <person name="Henrissat B."/>
            <person name="Grigoriev I.V."/>
            <person name="Hibbett D.S."/>
            <person name="Martin F."/>
        </authorList>
    </citation>
    <scope>NUCLEOTIDE SEQUENCE [LARGE SCALE GENOMIC DNA]</scope>
    <source>
        <strain evidence="4">FD-334 SS-4</strain>
    </source>
</reference>
<dbReference type="STRING" id="945553.A0A0D2PTF7"/>
<dbReference type="OrthoDB" id="3248986at2759"/>
<feature type="compositionally biased region" description="Low complexity" evidence="1">
    <location>
        <begin position="138"/>
        <end position="151"/>
    </location>
</feature>
<keyword evidence="4" id="KW-1185">Reference proteome</keyword>
<gene>
    <name evidence="3" type="ORF">HYPSUDRAFT_54626</name>
</gene>
<evidence type="ECO:0000256" key="1">
    <source>
        <dbReference type="SAM" id="MobiDB-lite"/>
    </source>
</evidence>
<sequence>MHAFYLRILFRHIRDIWGMDVTFPDGNGISGPVYKSEPDAQNIADALNIFHNGGRLELEQLTSDSLKYLCYSAGLQYSGRRNKLIDFLVQYKTEHRRVAGSERHVSPQIPSITSTSPSSSNAAVSPASRPRNPSLTASTPGPSSNLSPPLSAGHTKTAGATSAAGLTPLTTKDDMDPIYQEYMYEHGKNSAIKLLRKAVVVAMCVNRFKGKESEYTQLLKPALADKFIAERDKEKASRTQRSDPPESTSGLNDISSRDENSPVADPMSSTRIHSPNADIDIEYATHMYQHGTKSAIDALRKGDLVNICVVRFVKSKDEYKTLKKPQLLEIIHAQRDTDKLGKRSTDGGLGPVIDERTDITKPSNTKVLGEATLKAIREDMAKLSLPSHISPAPKHPGEVSWGNFKAAEWKTFCTINLPITLTRLWGCKPEGSRYRKMLANYMDLVAAIKISNSRTMTEAKIRLYEKHMRAYLHGLLELYPYTEISPYQHLSLHYGDQLRRFGPTHSWRCFAFERYNGIIQNIPTNERLELVGELEETMALHFCRAQNLRVLFSEQHLPPEAHPIIVNFEKHYKINIQPSILQHGSSNPATSEKIQHATGISKEGRILIQDFGALRKLISDIELVEGWRAPNLVRQVQIAERSGHRFQPTSDNEKNAHVIFRSAPGAPESAGVIQSLFTHKRWTASQDEVTQTFAIVQGYEELANEHIQYDLYRTFPVSGGHLRYNRLSPKRILIPFTNVITHAGCTPLRIDGIDQDLLHVLPLE</sequence>
<evidence type="ECO:0000313" key="3">
    <source>
        <dbReference type="EMBL" id="KJA22985.1"/>
    </source>
</evidence>
<accession>A0A0D2PTF7</accession>
<organism evidence="3 4">
    <name type="scientific">Hypholoma sublateritium (strain FD-334 SS-4)</name>
    <dbReference type="NCBI Taxonomy" id="945553"/>
    <lineage>
        <taxon>Eukaryota</taxon>
        <taxon>Fungi</taxon>
        <taxon>Dikarya</taxon>
        <taxon>Basidiomycota</taxon>
        <taxon>Agaricomycotina</taxon>
        <taxon>Agaricomycetes</taxon>
        <taxon>Agaricomycetidae</taxon>
        <taxon>Agaricales</taxon>
        <taxon>Agaricineae</taxon>
        <taxon>Strophariaceae</taxon>
        <taxon>Hypholoma</taxon>
    </lineage>
</organism>
<dbReference type="EMBL" id="KN817546">
    <property type="protein sequence ID" value="KJA22985.1"/>
    <property type="molecule type" value="Genomic_DNA"/>
</dbReference>
<dbReference type="AlphaFoldDB" id="A0A0D2PTF7"/>
<feature type="region of interest" description="Disordered" evidence="1">
    <location>
        <begin position="98"/>
        <end position="172"/>
    </location>
</feature>
<dbReference type="OMA" id="DIEYATH"/>
<name>A0A0D2PTF7_HYPSF</name>
<evidence type="ECO:0000313" key="4">
    <source>
        <dbReference type="Proteomes" id="UP000054270"/>
    </source>
</evidence>
<feature type="compositionally biased region" description="Low complexity" evidence="1">
    <location>
        <begin position="106"/>
        <end position="131"/>
    </location>
</feature>